<protein>
    <recommendedName>
        <fullName evidence="2">WH2 domain-containing protein</fullName>
    </recommendedName>
</protein>
<feature type="compositionally biased region" description="Pro residues" evidence="1">
    <location>
        <begin position="34"/>
        <end position="59"/>
    </location>
</feature>
<feature type="non-terminal residue" evidence="3">
    <location>
        <position position="1"/>
    </location>
</feature>
<feature type="non-terminal residue" evidence="3">
    <location>
        <position position="229"/>
    </location>
</feature>
<evidence type="ECO:0000313" key="3">
    <source>
        <dbReference type="EMBL" id="KAK0633476.1"/>
    </source>
</evidence>
<dbReference type="Pfam" id="PF02205">
    <property type="entry name" value="WH2"/>
    <property type="match status" value="1"/>
</dbReference>
<accession>A0AA39XH04</accession>
<dbReference type="AlphaFoldDB" id="A0AA39XH04"/>
<comment type="caution">
    <text evidence="3">The sequence shown here is derived from an EMBL/GenBank/DDBJ whole genome shotgun (WGS) entry which is preliminary data.</text>
</comment>
<proteinExistence type="predicted"/>
<evidence type="ECO:0000256" key="1">
    <source>
        <dbReference type="SAM" id="MobiDB-lite"/>
    </source>
</evidence>
<feature type="compositionally biased region" description="Polar residues" evidence="1">
    <location>
        <begin position="64"/>
        <end position="82"/>
    </location>
</feature>
<dbReference type="InterPro" id="IPR003124">
    <property type="entry name" value="WH2_dom"/>
</dbReference>
<evidence type="ECO:0000313" key="4">
    <source>
        <dbReference type="Proteomes" id="UP001175000"/>
    </source>
</evidence>
<gene>
    <name evidence="3" type="ORF">B0T14DRAFT_398859</name>
</gene>
<evidence type="ECO:0000259" key="2">
    <source>
        <dbReference type="Pfam" id="PF02205"/>
    </source>
</evidence>
<organism evidence="3 4">
    <name type="scientific">Immersiella caudata</name>
    <dbReference type="NCBI Taxonomy" id="314043"/>
    <lineage>
        <taxon>Eukaryota</taxon>
        <taxon>Fungi</taxon>
        <taxon>Dikarya</taxon>
        <taxon>Ascomycota</taxon>
        <taxon>Pezizomycotina</taxon>
        <taxon>Sordariomycetes</taxon>
        <taxon>Sordariomycetidae</taxon>
        <taxon>Sordariales</taxon>
        <taxon>Lasiosphaeriaceae</taxon>
        <taxon>Immersiella</taxon>
    </lineage>
</organism>
<sequence>GALLSDIGKGKALKKTVTNDRSAPQVSKAAGGPGPSPLGGAPPIPGLPKAPSSLAPPVPGLRARSNSDQSDRQQPATSSMDSAPQLGGLFAGGMPKLRKTGAGVDTGANREASYLSDPESSSRSVPKPPTMSAPRPPTGAAPAIPGRPSVPSAASTPSFHPSIANLRKTTGPEAPRPLSSSSMASMKGPPPPIGKKPPPPPGSRKPSSAAPPPPSAPPPLPGAPPPLPA</sequence>
<feature type="compositionally biased region" description="Pro residues" evidence="1">
    <location>
        <begin position="188"/>
        <end position="229"/>
    </location>
</feature>
<dbReference type="GO" id="GO:0003779">
    <property type="term" value="F:actin binding"/>
    <property type="evidence" value="ECO:0007669"/>
    <property type="project" value="InterPro"/>
</dbReference>
<dbReference type="EMBL" id="JAULSU010000001">
    <property type="protein sequence ID" value="KAK0633476.1"/>
    <property type="molecule type" value="Genomic_DNA"/>
</dbReference>
<feature type="domain" description="WH2" evidence="2">
    <location>
        <begin position="1"/>
        <end position="23"/>
    </location>
</feature>
<feature type="compositionally biased region" description="Pro residues" evidence="1">
    <location>
        <begin position="126"/>
        <end position="139"/>
    </location>
</feature>
<feature type="region of interest" description="Disordered" evidence="1">
    <location>
        <begin position="1"/>
        <end position="229"/>
    </location>
</feature>
<dbReference type="Proteomes" id="UP001175000">
    <property type="component" value="Unassembled WGS sequence"/>
</dbReference>
<keyword evidence="4" id="KW-1185">Reference proteome</keyword>
<name>A0AA39XH04_9PEZI</name>
<reference evidence="3" key="1">
    <citation type="submission" date="2023-06" db="EMBL/GenBank/DDBJ databases">
        <title>Genome-scale phylogeny and comparative genomics of the fungal order Sordariales.</title>
        <authorList>
            <consortium name="Lawrence Berkeley National Laboratory"/>
            <person name="Hensen N."/>
            <person name="Bonometti L."/>
            <person name="Westerberg I."/>
            <person name="Brannstrom I.O."/>
            <person name="Guillou S."/>
            <person name="Cros-Aarteil S."/>
            <person name="Calhoun S."/>
            <person name="Haridas S."/>
            <person name="Kuo A."/>
            <person name="Mondo S."/>
            <person name="Pangilinan J."/>
            <person name="Riley R."/>
            <person name="Labutti K."/>
            <person name="Andreopoulos B."/>
            <person name="Lipzen A."/>
            <person name="Chen C."/>
            <person name="Yanf M."/>
            <person name="Daum C."/>
            <person name="Ng V."/>
            <person name="Clum A."/>
            <person name="Steindorff A."/>
            <person name="Ohm R."/>
            <person name="Martin F."/>
            <person name="Silar P."/>
            <person name="Natvig D."/>
            <person name="Lalanne C."/>
            <person name="Gautier V."/>
            <person name="Ament-Velasquez S.L."/>
            <person name="Kruys A."/>
            <person name="Hutchinson M.I."/>
            <person name="Powell A.J."/>
            <person name="Barry K."/>
            <person name="Miller A.N."/>
            <person name="Grigoriev I.V."/>
            <person name="Debuchy R."/>
            <person name="Gladieux P."/>
            <person name="Thoren M.H."/>
            <person name="Johannesson H."/>
        </authorList>
    </citation>
    <scope>NUCLEOTIDE SEQUENCE</scope>
    <source>
        <strain evidence="3">CBS 606.72</strain>
    </source>
</reference>